<sequence length="252" mass="28942">MEMHHKTLISVRIRVNELLDATFHDVDADFEQNTVSVTRRTFSLPSLQLLMLSIHFPNLRYYDSPADVSHIHTGACLDTITAAPSSEVLKVEWDSHKQYHVRDDSQGKKIFLDSVVGFAERNCLSSKTFTELSLLRIPFVDKELVQVLRVVPHITRLRIWEGGNSRYPDALTPSFAEQMTLSSELNDDTRGLVPKLRYLSLIFPSSYWVDYTNFVEMLRSRIGRLSFVYIRSDASFEKLSELAQEGLEIQTV</sequence>
<keyword evidence="2" id="KW-1185">Reference proteome</keyword>
<gene>
    <name evidence="1" type="ORF">VNI00_009251</name>
</gene>
<proteinExistence type="predicted"/>
<dbReference type="EMBL" id="JAYKXP010000033">
    <property type="protein sequence ID" value="KAK7041645.1"/>
    <property type="molecule type" value="Genomic_DNA"/>
</dbReference>
<dbReference type="Proteomes" id="UP001383192">
    <property type="component" value="Unassembled WGS sequence"/>
</dbReference>
<dbReference type="AlphaFoldDB" id="A0AAW0CR90"/>
<protein>
    <submittedName>
        <fullName evidence="1">Uncharacterized protein</fullName>
    </submittedName>
</protein>
<name>A0AAW0CR90_9AGAR</name>
<evidence type="ECO:0000313" key="2">
    <source>
        <dbReference type="Proteomes" id="UP001383192"/>
    </source>
</evidence>
<comment type="caution">
    <text evidence="1">The sequence shown here is derived from an EMBL/GenBank/DDBJ whole genome shotgun (WGS) entry which is preliminary data.</text>
</comment>
<organism evidence="1 2">
    <name type="scientific">Paramarasmius palmivorus</name>
    <dbReference type="NCBI Taxonomy" id="297713"/>
    <lineage>
        <taxon>Eukaryota</taxon>
        <taxon>Fungi</taxon>
        <taxon>Dikarya</taxon>
        <taxon>Basidiomycota</taxon>
        <taxon>Agaricomycotina</taxon>
        <taxon>Agaricomycetes</taxon>
        <taxon>Agaricomycetidae</taxon>
        <taxon>Agaricales</taxon>
        <taxon>Marasmiineae</taxon>
        <taxon>Marasmiaceae</taxon>
        <taxon>Paramarasmius</taxon>
    </lineage>
</organism>
<reference evidence="1 2" key="1">
    <citation type="submission" date="2024-01" db="EMBL/GenBank/DDBJ databases">
        <title>A draft genome for a cacao thread blight-causing isolate of Paramarasmius palmivorus.</title>
        <authorList>
            <person name="Baruah I.K."/>
            <person name="Bukari Y."/>
            <person name="Amoako-Attah I."/>
            <person name="Meinhardt L.W."/>
            <person name="Bailey B.A."/>
            <person name="Cohen S.P."/>
        </authorList>
    </citation>
    <scope>NUCLEOTIDE SEQUENCE [LARGE SCALE GENOMIC DNA]</scope>
    <source>
        <strain evidence="1 2">GH-12</strain>
    </source>
</reference>
<accession>A0AAW0CR90</accession>
<evidence type="ECO:0000313" key="1">
    <source>
        <dbReference type="EMBL" id="KAK7041645.1"/>
    </source>
</evidence>